<dbReference type="EMBL" id="FOQU01000003">
    <property type="protein sequence ID" value="SFI53340.1"/>
    <property type="molecule type" value="Genomic_DNA"/>
</dbReference>
<reference evidence="1 2" key="1">
    <citation type="submission" date="2016-10" db="EMBL/GenBank/DDBJ databases">
        <authorList>
            <person name="de Groot N.N."/>
        </authorList>
    </citation>
    <scope>NUCLEOTIDE SEQUENCE [LARGE SCALE GENOMIC DNA]</scope>
    <source>
        <strain evidence="1 2">LMG 23650</strain>
    </source>
</reference>
<sequence>MGVEVTLDGVPNVWYCFRPQDQSPYVDAFLQAAGGALGAGLSSRLTSQAKRVDDDVTGATGLPLLGGISSNILAGLGGALVRTTQLEQRFEVSRS</sequence>
<evidence type="ECO:0000313" key="2">
    <source>
        <dbReference type="Proteomes" id="UP000199548"/>
    </source>
</evidence>
<evidence type="ECO:0000313" key="1">
    <source>
        <dbReference type="EMBL" id="SFI53340.1"/>
    </source>
</evidence>
<dbReference type="STRING" id="420953.SAMN05192543_103488"/>
<keyword evidence="2" id="KW-1185">Reference proteome</keyword>
<dbReference type="AlphaFoldDB" id="A0A1I3IZK9"/>
<protein>
    <submittedName>
        <fullName evidence="1">Uncharacterized protein</fullName>
    </submittedName>
</protein>
<proteinExistence type="predicted"/>
<accession>A0A1I3IZK9</accession>
<organism evidence="1 2">
    <name type="scientific">Paraburkholderia megapolitana</name>
    <dbReference type="NCBI Taxonomy" id="420953"/>
    <lineage>
        <taxon>Bacteria</taxon>
        <taxon>Pseudomonadati</taxon>
        <taxon>Pseudomonadota</taxon>
        <taxon>Betaproteobacteria</taxon>
        <taxon>Burkholderiales</taxon>
        <taxon>Burkholderiaceae</taxon>
        <taxon>Paraburkholderia</taxon>
    </lineage>
</organism>
<gene>
    <name evidence="1" type="ORF">SAMN05192543_103488</name>
</gene>
<dbReference type="Proteomes" id="UP000199548">
    <property type="component" value="Unassembled WGS sequence"/>
</dbReference>
<name>A0A1I3IZK9_9BURK</name>